<keyword evidence="2" id="KW-1185">Reference proteome</keyword>
<evidence type="ECO:0000313" key="1">
    <source>
        <dbReference type="EMBL" id="MPC16130.1"/>
    </source>
</evidence>
<evidence type="ECO:0000313" key="2">
    <source>
        <dbReference type="Proteomes" id="UP000324222"/>
    </source>
</evidence>
<accession>A0A5B7D3D2</accession>
<dbReference type="AlphaFoldDB" id="A0A5B7D3D2"/>
<comment type="caution">
    <text evidence="1">The sequence shown here is derived from an EMBL/GenBank/DDBJ whole genome shotgun (WGS) entry which is preliminary data.</text>
</comment>
<protein>
    <submittedName>
        <fullName evidence="1">Uncharacterized protein</fullName>
    </submittedName>
</protein>
<reference evidence="1 2" key="1">
    <citation type="submission" date="2019-05" db="EMBL/GenBank/DDBJ databases">
        <title>Another draft genome of Portunus trituberculatus and its Hox gene families provides insights of decapod evolution.</title>
        <authorList>
            <person name="Jeong J.-H."/>
            <person name="Song I."/>
            <person name="Kim S."/>
            <person name="Choi T."/>
            <person name="Kim D."/>
            <person name="Ryu S."/>
            <person name="Kim W."/>
        </authorList>
    </citation>
    <scope>NUCLEOTIDE SEQUENCE [LARGE SCALE GENOMIC DNA]</scope>
    <source>
        <tissue evidence="1">Muscle</tissue>
    </source>
</reference>
<sequence>MGSGRHPCVDSNPTTYCFEGMPSVEWFKVTYISP</sequence>
<dbReference type="Proteomes" id="UP000324222">
    <property type="component" value="Unassembled WGS sequence"/>
</dbReference>
<organism evidence="1 2">
    <name type="scientific">Portunus trituberculatus</name>
    <name type="common">Swimming crab</name>
    <name type="synonym">Neptunus trituberculatus</name>
    <dbReference type="NCBI Taxonomy" id="210409"/>
    <lineage>
        <taxon>Eukaryota</taxon>
        <taxon>Metazoa</taxon>
        <taxon>Ecdysozoa</taxon>
        <taxon>Arthropoda</taxon>
        <taxon>Crustacea</taxon>
        <taxon>Multicrustacea</taxon>
        <taxon>Malacostraca</taxon>
        <taxon>Eumalacostraca</taxon>
        <taxon>Eucarida</taxon>
        <taxon>Decapoda</taxon>
        <taxon>Pleocyemata</taxon>
        <taxon>Brachyura</taxon>
        <taxon>Eubrachyura</taxon>
        <taxon>Portunoidea</taxon>
        <taxon>Portunidae</taxon>
        <taxon>Portuninae</taxon>
        <taxon>Portunus</taxon>
    </lineage>
</organism>
<proteinExistence type="predicted"/>
<dbReference type="EMBL" id="VSRR010000481">
    <property type="protein sequence ID" value="MPC16130.1"/>
    <property type="molecule type" value="Genomic_DNA"/>
</dbReference>
<name>A0A5B7D3D2_PORTR</name>
<gene>
    <name evidence="1" type="ORF">E2C01_008950</name>
</gene>